<keyword evidence="3" id="KW-0472">Membrane</keyword>
<dbReference type="EMBL" id="JBBMFF010000271">
    <property type="protein sequence ID" value="MEQ2512359.1"/>
    <property type="molecule type" value="Genomic_DNA"/>
</dbReference>
<accession>A0ABV1GAD0</accession>
<evidence type="ECO:0000313" key="4">
    <source>
        <dbReference type="EMBL" id="MEQ2512359.1"/>
    </source>
</evidence>
<keyword evidence="1 3" id="KW-0812">Transmembrane</keyword>
<dbReference type="Gene3D" id="1.10.1760.20">
    <property type="match status" value="1"/>
</dbReference>
<dbReference type="Pfam" id="PF07155">
    <property type="entry name" value="ECF-ribofla_trS"/>
    <property type="match status" value="1"/>
</dbReference>
<feature type="transmembrane region" description="Helical" evidence="3">
    <location>
        <begin position="110"/>
        <end position="128"/>
    </location>
</feature>
<sequence length="181" mass="18824">MKQTKLRTLILAAMFAALTCVATMIIHIPSPIGGYFNLGDCMVLLSAFVLGPVWGTAAGGIGSALADVICGYFVYAPGTLVIKALMALAAALIFCAFAKNGSRFGKTFSGSLLGSVAAEIIMVVGYFLYELPLFGYAPSLESAVTTNLPQAAVGLVAGMALFTLLDRTHLAARMKGEPIHA</sequence>
<comment type="caution">
    <text evidence="4">The sequence shown here is derived from an EMBL/GenBank/DDBJ whole genome shotgun (WGS) entry which is preliminary data.</text>
</comment>
<dbReference type="PANTHER" id="PTHR37815">
    <property type="entry name" value="UPF0397 PROTEIN BC_2624-RELATED"/>
    <property type="match status" value="1"/>
</dbReference>
<dbReference type="Proteomes" id="UP001491552">
    <property type="component" value="Unassembled WGS sequence"/>
</dbReference>
<evidence type="ECO:0000313" key="5">
    <source>
        <dbReference type="Proteomes" id="UP001491552"/>
    </source>
</evidence>
<organism evidence="4 5">
    <name type="scientific">Faecousia intestinalis</name>
    <dbReference type="NCBI Taxonomy" id="3133167"/>
    <lineage>
        <taxon>Bacteria</taxon>
        <taxon>Bacillati</taxon>
        <taxon>Bacillota</taxon>
        <taxon>Clostridia</taxon>
        <taxon>Eubacteriales</taxon>
        <taxon>Oscillospiraceae</taxon>
        <taxon>Faecousia</taxon>
    </lineage>
</organism>
<proteinExistence type="predicted"/>
<evidence type="ECO:0000256" key="1">
    <source>
        <dbReference type="ARBA" id="ARBA00022692"/>
    </source>
</evidence>
<dbReference type="PANTHER" id="PTHR37815:SF3">
    <property type="entry name" value="UPF0397 PROTEIN SPR0429"/>
    <property type="match status" value="1"/>
</dbReference>
<dbReference type="InterPro" id="IPR009825">
    <property type="entry name" value="ECF_substrate-spec-like"/>
</dbReference>
<evidence type="ECO:0000256" key="2">
    <source>
        <dbReference type="ARBA" id="ARBA00022989"/>
    </source>
</evidence>
<dbReference type="RefSeq" id="WP_349136988.1">
    <property type="nucleotide sequence ID" value="NZ_JBBMFF010000271.1"/>
</dbReference>
<keyword evidence="5" id="KW-1185">Reference proteome</keyword>
<reference evidence="4 5" key="1">
    <citation type="submission" date="2024-03" db="EMBL/GenBank/DDBJ databases">
        <title>Human intestinal bacterial collection.</title>
        <authorList>
            <person name="Pauvert C."/>
            <person name="Hitch T.C.A."/>
            <person name="Clavel T."/>
        </authorList>
    </citation>
    <scope>NUCLEOTIDE SEQUENCE [LARGE SCALE GENOMIC DNA]</scope>
    <source>
        <strain evidence="4 5">CLA-AA-H192</strain>
    </source>
</reference>
<evidence type="ECO:0000256" key="3">
    <source>
        <dbReference type="SAM" id="Phobius"/>
    </source>
</evidence>
<feature type="transmembrane region" description="Helical" evidence="3">
    <location>
        <begin position="81"/>
        <end position="98"/>
    </location>
</feature>
<gene>
    <name evidence="4" type="ORF">WMO66_14105</name>
</gene>
<keyword evidence="2 3" id="KW-1133">Transmembrane helix</keyword>
<protein>
    <submittedName>
        <fullName evidence="4">ECF transporter S component</fullName>
    </submittedName>
</protein>
<feature type="transmembrane region" description="Helical" evidence="3">
    <location>
        <begin position="148"/>
        <end position="165"/>
    </location>
</feature>
<name>A0ABV1GAD0_9FIRM</name>